<protein>
    <recommendedName>
        <fullName evidence="1">Protein kinase domain-containing protein</fullName>
    </recommendedName>
</protein>
<dbReference type="EMBL" id="CAJVOS010000014">
    <property type="protein sequence ID" value="CAG8016356.1"/>
    <property type="molecule type" value="Genomic_DNA"/>
</dbReference>
<dbReference type="GO" id="GO:0004674">
    <property type="term" value="F:protein serine/threonine kinase activity"/>
    <property type="evidence" value="ECO:0007669"/>
    <property type="project" value="TreeGrafter"/>
</dbReference>
<comment type="caution">
    <text evidence="2">The sequence shown here is derived from an EMBL/GenBank/DDBJ whole genome shotgun (WGS) entry which is preliminary data.</text>
</comment>
<name>A0A9W4MPM5_PENOL</name>
<organism evidence="2 3">
    <name type="scientific">Penicillium olsonii</name>
    <dbReference type="NCBI Taxonomy" id="99116"/>
    <lineage>
        <taxon>Eukaryota</taxon>
        <taxon>Fungi</taxon>
        <taxon>Dikarya</taxon>
        <taxon>Ascomycota</taxon>
        <taxon>Pezizomycotina</taxon>
        <taxon>Eurotiomycetes</taxon>
        <taxon>Eurotiomycetidae</taxon>
        <taxon>Eurotiales</taxon>
        <taxon>Aspergillaceae</taxon>
        <taxon>Penicillium</taxon>
    </lineage>
</organism>
<dbReference type="GO" id="GO:0044773">
    <property type="term" value="P:mitotic DNA damage checkpoint signaling"/>
    <property type="evidence" value="ECO:0007669"/>
    <property type="project" value="TreeGrafter"/>
</dbReference>
<keyword evidence="3" id="KW-1185">Reference proteome</keyword>
<dbReference type="GO" id="GO:0005524">
    <property type="term" value="F:ATP binding"/>
    <property type="evidence" value="ECO:0007669"/>
    <property type="project" value="InterPro"/>
</dbReference>
<evidence type="ECO:0000259" key="1">
    <source>
        <dbReference type="PROSITE" id="PS50011"/>
    </source>
</evidence>
<sequence>MSLSEAKDASYNRLFQPEIARILAAQLVIAVEYIHSHGFVHGDIHTGNFLLWLPFDLDKLSVEELDAKYGEPEFEAIRRFDGRPLSPSVPSRAVLPIWLGVASDKLEPWEAKILLTDFGEAFSPTKQQRSVSHTPLVSRPPEARFGSNQPLAFPSDNWSLGCSLWSIMGH</sequence>
<dbReference type="GO" id="GO:0005634">
    <property type="term" value="C:nucleus"/>
    <property type="evidence" value="ECO:0007669"/>
    <property type="project" value="TreeGrafter"/>
</dbReference>
<dbReference type="InterPro" id="IPR011009">
    <property type="entry name" value="Kinase-like_dom_sf"/>
</dbReference>
<evidence type="ECO:0000313" key="3">
    <source>
        <dbReference type="Proteomes" id="UP001153618"/>
    </source>
</evidence>
<dbReference type="SUPFAM" id="SSF56112">
    <property type="entry name" value="Protein kinase-like (PK-like)"/>
    <property type="match status" value="1"/>
</dbReference>
<dbReference type="PANTHER" id="PTHR44167">
    <property type="entry name" value="OVARIAN-SPECIFIC SERINE/THREONINE-PROTEIN KINASE LOK-RELATED"/>
    <property type="match status" value="1"/>
</dbReference>
<reference evidence="2" key="1">
    <citation type="submission" date="2021-07" db="EMBL/GenBank/DDBJ databases">
        <authorList>
            <person name="Branca A.L. A."/>
        </authorList>
    </citation>
    <scope>NUCLEOTIDE SEQUENCE</scope>
</reference>
<accession>A0A9W4MPM5</accession>
<dbReference type="GO" id="GO:0005737">
    <property type="term" value="C:cytoplasm"/>
    <property type="evidence" value="ECO:0007669"/>
    <property type="project" value="TreeGrafter"/>
</dbReference>
<dbReference type="InterPro" id="IPR000719">
    <property type="entry name" value="Prot_kinase_dom"/>
</dbReference>
<evidence type="ECO:0000313" key="2">
    <source>
        <dbReference type="EMBL" id="CAG8016356.1"/>
    </source>
</evidence>
<dbReference type="PROSITE" id="PS50011">
    <property type="entry name" value="PROTEIN_KINASE_DOM"/>
    <property type="match status" value="1"/>
</dbReference>
<dbReference type="OrthoDB" id="5979581at2759"/>
<dbReference type="Gene3D" id="1.10.510.10">
    <property type="entry name" value="Transferase(Phosphotransferase) domain 1"/>
    <property type="match status" value="1"/>
</dbReference>
<proteinExistence type="predicted"/>
<dbReference type="PANTHER" id="PTHR44167:SF24">
    <property type="entry name" value="SERINE_THREONINE-PROTEIN KINASE CHK2"/>
    <property type="match status" value="1"/>
</dbReference>
<gene>
    <name evidence="2" type="ORF">POLS_LOCUS2274</name>
</gene>
<dbReference type="Proteomes" id="UP001153618">
    <property type="component" value="Unassembled WGS sequence"/>
</dbReference>
<feature type="domain" description="Protein kinase" evidence="1">
    <location>
        <begin position="1"/>
        <end position="170"/>
    </location>
</feature>
<dbReference type="AlphaFoldDB" id="A0A9W4MPM5"/>